<keyword evidence="6" id="KW-1185">Reference proteome</keyword>
<evidence type="ECO:0000313" key="5">
    <source>
        <dbReference type="EMBL" id="MDQ0167072.1"/>
    </source>
</evidence>
<dbReference type="EMBL" id="JAUSTY010000012">
    <property type="protein sequence ID" value="MDQ0167072.1"/>
    <property type="molecule type" value="Genomic_DNA"/>
</dbReference>
<dbReference type="InterPro" id="IPR036249">
    <property type="entry name" value="Thioredoxin-like_sf"/>
</dbReference>
<dbReference type="InterPro" id="IPR013766">
    <property type="entry name" value="Thioredoxin_domain"/>
</dbReference>
<evidence type="ECO:0000256" key="3">
    <source>
        <dbReference type="SAM" id="Phobius"/>
    </source>
</evidence>
<comment type="similarity">
    <text evidence="1">Belongs to the SCO1/2 family.</text>
</comment>
<keyword evidence="3" id="KW-0472">Membrane</keyword>
<dbReference type="Proteomes" id="UP001235840">
    <property type="component" value="Unassembled WGS sequence"/>
</dbReference>
<dbReference type="PROSITE" id="PS51352">
    <property type="entry name" value="THIOREDOXIN_2"/>
    <property type="match status" value="1"/>
</dbReference>
<evidence type="ECO:0000313" key="6">
    <source>
        <dbReference type="Proteomes" id="UP001235840"/>
    </source>
</evidence>
<sequence length="209" mass="24222">MQLTSKKYFLILCGMMIFSVLIIGLLWMYVSDANQKLDVLDQINSFELDEVLTETSYQSDNDKIKLIAFIFIHCPDGVCPMTLQDFSQLQDQLKEQNKFGQEVELLAITFDPLRDTPEALQEYAQHFNVDSKGWRFLRGSEEVTEQIASDLKFFYAFEDTGEGMHSTTMFLVDQNHQVRSYYSMSSASESMNQEKILRDIDTLIKEKSE</sequence>
<keyword evidence="3" id="KW-1133">Transmembrane helix</keyword>
<evidence type="ECO:0000259" key="4">
    <source>
        <dbReference type="PROSITE" id="PS51352"/>
    </source>
</evidence>
<comment type="caution">
    <text evidence="5">The sequence shown here is derived from an EMBL/GenBank/DDBJ whole genome shotgun (WGS) entry which is preliminary data.</text>
</comment>
<protein>
    <submittedName>
        <fullName evidence="5">Protein SCO1/2</fullName>
    </submittedName>
</protein>
<dbReference type="Pfam" id="PF02630">
    <property type="entry name" value="SCO1-SenC"/>
    <property type="match status" value="1"/>
</dbReference>
<dbReference type="PANTHER" id="PTHR12151:SF25">
    <property type="entry name" value="LINALOOL DEHYDRATASE_ISOMERASE DOMAIN-CONTAINING PROTEIN"/>
    <property type="match status" value="1"/>
</dbReference>
<feature type="domain" description="Thioredoxin" evidence="4">
    <location>
        <begin position="37"/>
        <end position="205"/>
    </location>
</feature>
<dbReference type="InterPro" id="IPR003782">
    <property type="entry name" value="SCO1/SenC"/>
</dbReference>
<dbReference type="CDD" id="cd02968">
    <property type="entry name" value="SCO"/>
    <property type="match status" value="1"/>
</dbReference>
<evidence type="ECO:0000256" key="2">
    <source>
        <dbReference type="ARBA" id="ARBA00023008"/>
    </source>
</evidence>
<proteinExistence type="inferred from homology"/>
<keyword evidence="2" id="KW-0186">Copper</keyword>
<accession>A0ABT9W1X6</accession>
<reference evidence="5 6" key="1">
    <citation type="submission" date="2023-07" db="EMBL/GenBank/DDBJ databases">
        <title>Genomic Encyclopedia of Type Strains, Phase IV (KMG-IV): sequencing the most valuable type-strain genomes for metagenomic binning, comparative biology and taxonomic classification.</title>
        <authorList>
            <person name="Goeker M."/>
        </authorList>
    </citation>
    <scope>NUCLEOTIDE SEQUENCE [LARGE SCALE GENOMIC DNA]</scope>
    <source>
        <strain evidence="5 6">DSM 12751</strain>
    </source>
</reference>
<organism evidence="5 6">
    <name type="scientific">Caldalkalibacillus horti</name>
    <dbReference type="NCBI Taxonomy" id="77523"/>
    <lineage>
        <taxon>Bacteria</taxon>
        <taxon>Bacillati</taxon>
        <taxon>Bacillota</taxon>
        <taxon>Bacilli</taxon>
        <taxon>Bacillales</taxon>
        <taxon>Bacillaceae</taxon>
        <taxon>Caldalkalibacillus</taxon>
    </lineage>
</organism>
<dbReference type="RefSeq" id="WP_307395773.1">
    <property type="nucleotide sequence ID" value="NZ_BAAADK010000030.1"/>
</dbReference>
<keyword evidence="3" id="KW-0812">Transmembrane</keyword>
<feature type="transmembrane region" description="Helical" evidence="3">
    <location>
        <begin position="9"/>
        <end position="30"/>
    </location>
</feature>
<name>A0ABT9W1X6_9BACI</name>
<dbReference type="Gene3D" id="3.40.30.10">
    <property type="entry name" value="Glutaredoxin"/>
    <property type="match status" value="1"/>
</dbReference>
<gene>
    <name evidence="5" type="ORF">J2S11_002989</name>
</gene>
<dbReference type="SUPFAM" id="SSF52833">
    <property type="entry name" value="Thioredoxin-like"/>
    <property type="match status" value="1"/>
</dbReference>
<dbReference type="PANTHER" id="PTHR12151">
    <property type="entry name" value="ELECTRON TRANSPORT PROTIN SCO1/SENC FAMILY MEMBER"/>
    <property type="match status" value="1"/>
</dbReference>
<evidence type="ECO:0000256" key="1">
    <source>
        <dbReference type="ARBA" id="ARBA00010996"/>
    </source>
</evidence>